<sequence>MLSSNPNHAHILAKPLPSSKKIPQTLTTKLCWIYESLQPNDGQKEIILGTRLERPRGRMSGKVKNEQQGKKNERQGKKNERQGNHRTIAKKMISKKGDERETKLIIEKEMKWIVKDEVRWS</sequence>
<dbReference type="EnsemblPlants" id="MELO3C019041.2.1">
    <property type="protein sequence ID" value="MELO3C019041.2.1"/>
    <property type="gene ID" value="MELO3C019041.2"/>
</dbReference>
<evidence type="ECO:0000256" key="1">
    <source>
        <dbReference type="SAM" id="MobiDB-lite"/>
    </source>
</evidence>
<feature type="compositionally biased region" description="Basic and acidic residues" evidence="1">
    <location>
        <begin position="63"/>
        <end position="83"/>
    </location>
</feature>
<protein>
    <submittedName>
        <fullName evidence="2">Uncharacterized protein</fullName>
    </submittedName>
</protein>
<dbReference type="AlphaFoldDB" id="A0A9I9DJ21"/>
<reference evidence="2" key="1">
    <citation type="submission" date="2023-03" db="UniProtKB">
        <authorList>
            <consortium name="EnsemblPlants"/>
        </authorList>
    </citation>
    <scope>IDENTIFICATION</scope>
</reference>
<evidence type="ECO:0000313" key="2">
    <source>
        <dbReference type="EnsemblPlants" id="MELO3C019041.2.1"/>
    </source>
</evidence>
<accession>A0A9I9DJ21</accession>
<proteinExistence type="predicted"/>
<organism evidence="2">
    <name type="scientific">Cucumis melo</name>
    <name type="common">Muskmelon</name>
    <dbReference type="NCBI Taxonomy" id="3656"/>
    <lineage>
        <taxon>Eukaryota</taxon>
        <taxon>Viridiplantae</taxon>
        <taxon>Streptophyta</taxon>
        <taxon>Embryophyta</taxon>
        <taxon>Tracheophyta</taxon>
        <taxon>Spermatophyta</taxon>
        <taxon>Magnoliopsida</taxon>
        <taxon>eudicotyledons</taxon>
        <taxon>Gunneridae</taxon>
        <taxon>Pentapetalae</taxon>
        <taxon>rosids</taxon>
        <taxon>fabids</taxon>
        <taxon>Cucurbitales</taxon>
        <taxon>Cucurbitaceae</taxon>
        <taxon>Benincaseae</taxon>
        <taxon>Cucumis</taxon>
    </lineage>
</organism>
<name>A0A9I9DJ21_CUCME</name>
<dbReference type="Gramene" id="MELO3C019041.2.1">
    <property type="protein sequence ID" value="MELO3C019041.2.1"/>
    <property type="gene ID" value="MELO3C019041.2"/>
</dbReference>
<feature type="region of interest" description="Disordered" evidence="1">
    <location>
        <begin position="46"/>
        <end position="89"/>
    </location>
</feature>